<dbReference type="GO" id="GO:0000209">
    <property type="term" value="P:protein polyubiquitination"/>
    <property type="evidence" value="ECO:0007669"/>
    <property type="project" value="TreeGrafter"/>
</dbReference>
<gene>
    <name evidence="1" type="primary">UBR5_1</name>
    <name evidence="1" type="ORF">OS493_019604</name>
</gene>
<comment type="caution">
    <text evidence="1">The sequence shown here is derived from an EMBL/GenBank/DDBJ whole genome shotgun (WGS) entry which is preliminary data.</text>
</comment>
<dbReference type="EMBL" id="MU826361">
    <property type="protein sequence ID" value="KAJ7378910.1"/>
    <property type="molecule type" value="Genomic_DNA"/>
</dbReference>
<keyword evidence="1" id="KW-0808">Transferase</keyword>
<dbReference type="Proteomes" id="UP001163046">
    <property type="component" value="Unassembled WGS sequence"/>
</dbReference>
<dbReference type="Gene3D" id="3.30.2410.10">
    <property type="entry name" value="Hect, E3 ligase catalytic domain"/>
    <property type="match status" value="1"/>
</dbReference>
<dbReference type="GO" id="GO:0005737">
    <property type="term" value="C:cytoplasm"/>
    <property type="evidence" value="ECO:0007669"/>
    <property type="project" value="TreeGrafter"/>
</dbReference>
<keyword evidence="2" id="KW-1185">Reference proteome</keyword>
<proteinExistence type="predicted"/>
<name>A0A9W9ZCP1_9CNID</name>
<evidence type="ECO:0000313" key="2">
    <source>
        <dbReference type="Proteomes" id="UP001163046"/>
    </source>
</evidence>
<dbReference type="PANTHER" id="PTHR46276">
    <property type="entry name" value="E3 UBIQUITIN-PROTEIN LIGASE UBR5"/>
    <property type="match status" value="1"/>
</dbReference>
<dbReference type="GO" id="GO:0005634">
    <property type="term" value="C:nucleus"/>
    <property type="evidence" value="ECO:0007669"/>
    <property type="project" value="TreeGrafter"/>
</dbReference>
<dbReference type="GO" id="GO:0034450">
    <property type="term" value="F:ubiquitin-ubiquitin ligase activity"/>
    <property type="evidence" value="ECO:0007669"/>
    <property type="project" value="TreeGrafter"/>
</dbReference>
<keyword evidence="1" id="KW-0012">Acyltransferase</keyword>
<dbReference type="EC" id="2.3.2.26" evidence="1"/>
<evidence type="ECO:0000313" key="1">
    <source>
        <dbReference type="EMBL" id="KAJ7378910.1"/>
    </source>
</evidence>
<sequence length="81" mass="9317">MSNSDRQDLVYFWTSSPPLPASEEGFQPKPSVRVKPAHDHHFLQPTHAFLGSTSHSTLLAPFSRANFFWLSRLRHLDLCRI</sequence>
<dbReference type="AlphaFoldDB" id="A0A9W9ZCP1"/>
<accession>A0A9W9ZCP1</accession>
<reference evidence="1" key="1">
    <citation type="submission" date="2023-01" db="EMBL/GenBank/DDBJ databases">
        <title>Genome assembly of the deep-sea coral Lophelia pertusa.</title>
        <authorList>
            <person name="Herrera S."/>
            <person name="Cordes E."/>
        </authorList>
    </citation>
    <scope>NUCLEOTIDE SEQUENCE</scope>
    <source>
        <strain evidence="1">USNM1676648</strain>
        <tissue evidence="1">Polyp</tissue>
    </source>
</reference>
<dbReference type="OrthoDB" id="5806595at2759"/>
<dbReference type="PANTHER" id="PTHR46276:SF1">
    <property type="entry name" value="E3 UBIQUITIN-PROTEIN LIGASE UBR5"/>
    <property type="match status" value="1"/>
</dbReference>
<dbReference type="GO" id="GO:0090263">
    <property type="term" value="P:positive regulation of canonical Wnt signaling pathway"/>
    <property type="evidence" value="ECO:0007669"/>
    <property type="project" value="TreeGrafter"/>
</dbReference>
<protein>
    <submittedName>
        <fullName evidence="1">E3 ubiquitin-protein ligase ubr5</fullName>
        <ecNumber evidence="1">2.3.2.26</ecNumber>
    </submittedName>
</protein>
<organism evidence="1 2">
    <name type="scientific">Desmophyllum pertusum</name>
    <dbReference type="NCBI Taxonomy" id="174260"/>
    <lineage>
        <taxon>Eukaryota</taxon>
        <taxon>Metazoa</taxon>
        <taxon>Cnidaria</taxon>
        <taxon>Anthozoa</taxon>
        <taxon>Hexacorallia</taxon>
        <taxon>Scleractinia</taxon>
        <taxon>Caryophylliina</taxon>
        <taxon>Caryophylliidae</taxon>
        <taxon>Desmophyllum</taxon>
    </lineage>
</organism>